<evidence type="ECO:0000256" key="2">
    <source>
        <dbReference type="ARBA" id="ARBA00022670"/>
    </source>
</evidence>
<evidence type="ECO:0000256" key="6">
    <source>
        <dbReference type="ARBA" id="ARBA00023049"/>
    </source>
</evidence>
<dbReference type="OrthoDB" id="9809144at2"/>
<keyword evidence="5" id="KW-0862">Zinc</keyword>
<dbReference type="PANTHER" id="PTHR21666">
    <property type="entry name" value="PEPTIDASE-RELATED"/>
    <property type="match status" value="1"/>
</dbReference>
<dbReference type="GO" id="GO:0006508">
    <property type="term" value="P:proteolysis"/>
    <property type="evidence" value="ECO:0007669"/>
    <property type="project" value="UniProtKB-KW"/>
</dbReference>
<evidence type="ECO:0000256" key="4">
    <source>
        <dbReference type="ARBA" id="ARBA00022801"/>
    </source>
</evidence>
<feature type="coiled-coil region" evidence="7">
    <location>
        <begin position="193"/>
        <end position="269"/>
    </location>
</feature>
<feature type="domain" description="M23ase beta-sheet core" evidence="8">
    <location>
        <begin position="326"/>
        <end position="427"/>
    </location>
</feature>
<dbReference type="Gene3D" id="6.10.250.3150">
    <property type="match status" value="1"/>
</dbReference>
<keyword evidence="4" id="KW-0378">Hydrolase</keyword>
<sequence>MPCLSESLRFSSYAALVAALMLPPPSAKAQVRRPLVLAQADAADKADTLKQRESELQAARDAQRQSAEAEAALKREIEQIGADRRKLNEALIDTATKLRSVEAKITATEERLKPLDANEQVIRKSLEGRRAVIGEVLAALQRIGHRPPPALIASPEDALQAVRTAMVLGAVLPEMRQQVDALARDLLGLVSVRKQIATEREQLNAEVASLNQERTRMSALVDERQRQEADREKALAAERTRATDLARQVDNLKDLIAKLEQGLDASTRAAREGNRGDSRGALSALHDPGRLSPAVAFASLRGRVPVPVNGVKLKEYGAPDGIGGVEKGLSIATRAGAQVTAPADGWVVYAGPFRSYGQLLILNVGGGYHVLLAGMERISVDLGQFVLTGEPVAMMGNGSHLAAVLATGSNQPVLYIEFRKDGAPVDPGPWWAAGEGEKVRG</sequence>
<keyword evidence="3" id="KW-0479">Metal-binding</keyword>
<keyword evidence="10" id="KW-1185">Reference proteome</keyword>
<evidence type="ECO:0000313" key="10">
    <source>
        <dbReference type="Proteomes" id="UP000254889"/>
    </source>
</evidence>
<keyword evidence="6" id="KW-0482">Metalloprotease</keyword>
<dbReference type="GO" id="GO:0004222">
    <property type="term" value="F:metalloendopeptidase activity"/>
    <property type="evidence" value="ECO:0007669"/>
    <property type="project" value="TreeGrafter"/>
</dbReference>
<feature type="coiled-coil region" evidence="7">
    <location>
        <begin position="52"/>
        <end position="90"/>
    </location>
</feature>
<evidence type="ECO:0000259" key="8">
    <source>
        <dbReference type="Pfam" id="PF01551"/>
    </source>
</evidence>
<dbReference type="KEGG" id="ptaw:DW352_20140"/>
<evidence type="ECO:0000256" key="3">
    <source>
        <dbReference type="ARBA" id="ARBA00022723"/>
    </source>
</evidence>
<organism evidence="9 10">
    <name type="scientific">Pseudolabrys taiwanensis</name>
    <dbReference type="NCBI Taxonomy" id="331696"/>
    <lineage>
        <taxon>Bacteria</taxon>
        <taxon>Pseudomonadati</taxon>
        <taxon>Pseudomonadota</taxon>
        <taxon>Alphaproteobacteria</taxon>
        <taxon>Hyphomicrobiales</taxon>
        <taxon>Xanthobacteraceae</taxon>
        <taxon>Pseudolabrys</taxon>
    </lineage>
</organism>
<proteinExistence type="predicted"/>
<dbReference type="AlphaFoldDB" id="A0A346A0D4"/>
<dbReference type="CDD" id="cd12797">
    <property type="entry name" value="M23_peptidase"/>
    <property type="match status" value="1"/>
</dbReference>
<dbReference type="InterPro" id="IPR011055">
    <property type="entry name" value="Dup_hybrid_motif"/>
</dbReference>
<dbReference type="InterPro" id="IPR050570">
    <property type="entry name" value="Cell_wall_metabolism_enzyme"/>
</dbReference>
<evidence type="ECO:0000256" key="7">
    <source>
        <dbReference type="SAM" id="Coils"/>
    </source>
</evidence>
<dbReference type="EMBL" id="CP031417">
    <property type="protein sequence ID" value="AXK82631.1"/>
    <property type="molecule type" value="Genomic_DNA"/>
</dbReference>
<dbReference type="Gene3D" id="2.70.70.10">
    <property type="entry name" value="Glucose Permease (Domain IIA)"/>
    <property type="match status" value="1"/>
</dbReference>
<gene>
    <name evidence="9" type="ORF">DW352_20140</name>
</gene>
<evidence type="ECO:0000256" key="1">
    <source>
        <dbReference type="ARBA" id="ARBA00001947"/>
    </source>
</evidence>
<dbReference type="SUPFAM" id="SSF51261">
    <property type="entry name" value="Duplicated hybrid motif"/>
    <property type="match status" value="1"/>
</dbReference>
<name>A0A346A0D4_9HYPH</name>
<dbReference type="Pfam" id="PF01551">
    <property type="entry name" value="Peptidase_M23"/>
    <property type="match status" value="1"/>
</dbReference>
<protein>
    <recommendedName>
        <fullName evidence="8">M23ase beta-sheet core domain-containing protein</fullName>
    </recommendedName>
</protein>
<keyword evidence="2" id="KW-0645">Protease</keyword>
<dbReference type="InterPro" id="IPR016047">
    <property type="entry name" value="M23ase_b-sheet_dom"/>
</dbReference>
<reference evidence="9 10" key="1">
    <citation type="submission" date="2018-07" db="EMBL/GenBank/DDBJ databases">
        <authorList>
            <person name="Quirk P.G."/>
            <person name="Krulwich T.A."/>
        </authorList>
    </citation>
    <scope>NUCLEOTIDE SEQUENCE [LARGE SCALE GENOMIC DNA]</scope>
    <source>
        <strain evidence="9 10">CC-BB4</strain>
    </source>
</reference>
<dbReference type="Proteomes" id="UP000254889">
    <property type="component" value="Chromosome"/>
</dbReference>
<evidence type="ECO:0000313" key="9">
    <source>
        <dbReference type="EMBL" id="AXK82631.1"/>
    </source>
</evidence>
<dbReference type="PANTHER" id="PTHR21666:SF288">
    <property type="entry name" value="CELL DIVISION PROTEIN YTFB"/>
    <property type="match status" value="1"/>
</dbReference>
<evidence type="ECO:0000256" key="5">
    <source>
        <dbReference type="ARBA" id="ARBA00022833"/>
    </source>
</evidence>
<keyword evidence="7" id="KW-0175">Coiled coil</keyword>
<comment type="cofactor">
    <cofactor evidence="1">
        <name>Zn(2+)</name>
        <dbReference type="ChEBI" id="CHEBI:29105"/>
    </cofactor>
</comment>
<accession>A0A346A0D4</accession>
<dbReference type="GO" id="GO:0046872">
    <property type="term" value="F:metal ion binding"/>
    <property type="evidence" value="ECO:0007669"/>
    <property type="project" value="UniProtKB-KW"/>
</dbReference>